<dbReference type="NCBIfam" id="NF045536">
    <property type="entry name" value="phasin_PhaP6"/>
    <property type="match status" value="1"/>
</dbReference>
<reference evidence="1 2" key="1">
    <citation type="submission" date="2022-06" db="EMBL/GenBank/DDBJ databases">
        <title>Ideonella sp. NS12-5 Genome sequencing and assembly.</title>
        <authorList>
            <person name="Jung Y."/>
        </authorList>
    </citation>
    <scope>NUCLEOTIDE SEQUENCE [LARGE SCALE GENOMIC DNA]</scope>
    <source>
        <strain evidence="1 2">NS12-5</strain>
    </source>
</reference>
<protein>
    <recommendedName>
        <fullName evidence="3">Phasin domain-containing protein</fullName>
    </recommendedName>
</protein>
<organism evidence="1 2">
    <name type="scientific">Ideonella oryzae</name>
    <dbReference type="NCBI Taxonomy" id="2937441"/>
    <lineage>
        <taxon>Bacteria</taxon>
        <taxon>Pseudomonadati</taxon>
        <taxon>Pseudomonadota</taxon>
        <taxon>Betaproteobacteria</taxon>
        <taxon>Burkholderiales</taxon>
        <taxon>Sphaerotilaceae</taxon>
        <taxon>Ideonella</taxon>
    </lineage>
</organism>
<gene>
    <name evidence="1" type="ORF">M0L44_18820</name>
</gene>
<sequence>MTVRRSRKSASVATQAAELALAAPQVVAHRVARMALAGATPSERDRKEFERMVTEKGQAFFESWGAMTLQAIRANQALAVSLFQSFWMPCPGSLLSAGSIATQVQGAALGVIGKGLEPVHRKAVANARRLSRTKLR</sequence>
<dbReference type="EMBL" id="JAMXMC010000012">
    <property type="protein sequence ID" value="MCO5978755.1"/>
    <property type="molecule type" value="Genomic_DNA"/>
</dbReference>
<dbReference type="RefSeq" id="WP_252771607.1">
    <property type="nucleotide sequence ID" value="NZ_JAMXMC010000012.1"/>
</dbReference>
<comment type="caution">
    <text evidence="1">The sequence shown here is derived from an EMBL/GenBank/DDBJ whole genome shotgun (WGS) entry which is preliminary data.</text>
</comment>
<evidence type="ECO:0000313" key="2">
    <source>
        <dbReference type="Proteomes" id="UP001204851"/>
    </source>
</evidence>
<dbReference type="InterPro" id="IPR053785">
    <property type="entry name" value="PhaP6-like"/>
</dbReference>
<name>A0ABT1BR86_9BURK</name>
<evidence type="ECO:0008006" key="3">
    <source>
        <dbReference type="Google" id="ProtNLM"/>
    </source>
</evidence>
<keyword evidence="2" id="KW-1185">Reference proteome</keyword>
<accession>A0ABT1BR86</accession>
<evidence type="ECO:0000313" key="1">
    <source>
        <dbReference type="EMBL" id="MCO5978755.1"/>
    </source>
</evidence>
<dbReference type="Proteomes" id="UP001204851">
    <property type="component" value="Unassembled WGS sequence"/>
</dbReference>
<proteinExistence type="predicted"/>